<dbReference type="EMBL" id="KN822010">
    <property type="protein sequence ID" value="KIM68329.1"/>
    <property type="molecule type" value="Genomic_DNA"/>
</dbReference>
<reference evidence="2" key="2">
    <citation type="submission" date="2015-01" db="EMBL/GenBank/DDBJ databases">
        <title>Evolutionary Origins and Diversification of the Mycorrhizal Mutualists.</title>
        <authorList>
            <consortium name="DOE Joint Genome Institute"/>
            <consortium name="Mycorrhizal Genomics Consortium"/>
            <person name="Kohler A."/>
            <person name="Kuo A."/>
            <person name="Nagy L.G."/>
            <person name="Floudas D."/>
            <person name="Copeland A."/>
            <person name="Barry K.W."/>
            <person name="Cichocki N."/>
            <person name="Veneault-Fourrey C."/>
            <person name="LaButti K."/>
            <person name="Lindquist E.A."/>
            <person name="Lipzen A."/>
            <person name="Lundell T."/>
            <person name="Morin E."/>
            <person name="Murat C."/>
            <person name="Riley R."/>
            <person name="Ohm R."/>
            <person name="Sun H."/>
            <person name="Tunlid A."/>
            <person name="Henrissat B."/>
            <person name="Grigoriev I.V."/>
            <person name="Hibbett D.S."/>
            <person name="Martin F."/>
        </authorList>
    </citation>
    <scope>NUCLEOTIDE SEQUENCE [LARGE SCALE GENOMIC DNA]</scope>
    <source>
        <strain evidence="2">Foug A</strain>
    </source>
</reference>
<dbReference type="AlphaFoldDB" id="A0A0C3EJB3"/>
<sequence length="67" mass="7999">LHWLWAKAKRDRWVEEVELLVSEHQWTHNFFNHRAGRWAEQAAEAAQIGDRGLGCYATRQCDMYNKL</sequence>
<protein>
    <submittedName>
        <fullName evidence="1">Uncharacterized protein</fullName>
    </submittedName>
</protein>
<evidence type="ECO:0000313" key="1">
    <source>
        <dbReference type="EMBL" id="KIM68329.1"/>
    </source>
</evidence>
<feature type="non-terminal residue" evidence="1">
    <location>
        <position position="67"/>
    </location>
</feature>
<dbReference type="HOGENOM" id="CLU_003703_6_1_1"/>
<name>A0A0C3EJB3_9AGAM</name>
<keyword evidence="2" id="KW-1185">Reference proteome</keyword>
<gene>
    <name evidence="1" type="ORF">SCLCIDRAFT_80721</name>
</gene>
<dbReference type="InParanoid" id="A0A0C3EJB3"/>
<organism evidence="1 2">
    <name type="scientific">Scleroderma citrinum Foug A</name>
    <dbReference type="NCBI Taxonomy" id="1036808"/>
    <lineage>
        <taxon>Eukaryota</taxon>
        <taxon>Fungi</taxon>
        <taxon>Dikarya</taxon>
        <taxon>Basidiomycota</taxon>
        <taxon>Agaricomycotina</taxon>
        <taxon>Agaricomycetes</taxon>
        <taxon>Agaricomycetidae</taxon>
        <taxon>Boletales</taxon>
        <taxon>Sclerodermatineae</taxon>
        <taxon>Sclerodermataceae</taxon>
        <taxon>Scleroderma</taxon>
    </lineage>
</organism>
<dbReference type="OrthoDB" id="3232711at2759"/>
<reference evidence="1 2" key="1">
    <citation type="submission" date="2014-04" db="EMBL/GenBank/DDBJ databases">
        <authorList>
            <consortium name="DOE Joint Genome Institute"/>
            <person name="Kuo A."/>
            <person name="Kohler A."/>
            <person name="Nagy L.G."/>
            <person name="Floudas D."/>
            <person name="Copeland A."/>
            <person name="Barry K.W."/>
            <person name="Cichocki N."/>
            <person name="Veneault-Fourrey C."/>
            <person name="LaButti K."/>
            <person name="Lindquist E.A."/>
            <person name="Lipzen A."/>
            <person name="Lundell T."/>
            <person name="Morin E."/>
            <person name="Murat C."/>
            <person name="Sun H."/>
            <person name="Tunlid A."/>
            <person name="Henrissat B."/>
            <person name="Grigoriev I.V."/>
            <person name="Hibbett D.S."/>
            <person name="Martin F."/>
            <person name="Nordberg H.P."/>
            <person name="Cantor M.N."/>
            <person name="Hua S.X."/>
        </authorList>
    </citation>
    <scope>NUCLEOTIDE SEQUENCE [LARGE SCALE GENOMIC DNA]</scope>
    <source>
        <strain evidence="1 2">Foug A</strain>
    </source>
</reference>
<dbReference type="Proteomes" id="UP000053989">
    <property type="component" value="Unassembled WGS sequence"/>
</dbReference>
<evidence type="ECO:0000313" key="2">
    <source>
        <dbReference type="Proteomes" id="UP000053989"/>
    </source>
</evidence>
<feature type="non-terminal residue" evidence="1">
    <location>
        <position position="1"/>
    </location>
</feature>
<dbReference type="STRING" id="1036808.A0A0C3EJB3"/>
<proteinExistence type="predicted"/>
<accession>A0A0C3EJB3</accession>